<keyword evidence="3" id="KW-1185">Reference proteome</keyword>
<organism evidence="2 3">
    <name type="scientific">Fictibacillus macauensis ZFHKF-1</name>
    <dbReference type="NCBI Taxonomy" id="1196324"/>
    <lineage>
        <taxon>Bacteria</taxon>
        <taxon>Bacillati</taxon>
        <taxon>Bacillota</taxon>
        <taxon>Bacilli</taxon>
        <taxon>Bacillales</taxon>
        <taxon>Fictibacillaceae</taxon>
        <taxon>Fictibacillus</taxon>
    </lineage>
</organism>
<comment type="caution">
    <text evidence="2">The sequence shown here is derived from an EMBL/GenBank/DDBJ whole genome shotgun (WGS) entry which is preliminary data.</text>
</comment>
<proteinExistence type="predicted"/>
<dbReference type="SUPFAM" id="SSF160631">
    <property type="entry name" value="SMI1/KNR4-like"/>
    <property type="match status" value="1"/>
</dbReference>
<feature type="domain" description="Knr4/Smi1-like" evidence="1">
    <location>
        <begin position="5"/>
        <end position="64"/>
    </location>
</feature>
<dbReference type="AlphaFoldDB" id="I8UA98"/>
<evidence type="ECO:0000313" key="3">
    <source>
        <dbReference type="Proteomes" id="UP000004080"/>
    </source>
</evidence>
<dbReference type="PATRIC" id="fig|1196324.3.peg.3857"/>
<dbReference type="Pfam" id="PF09346">
    <property type="entry name" value="SMI1_KNR4"/>
    <property type="match status" value="1"/>
</dbReference>
<evidence type="ECO:0000259" key="1">
    <source>
        <dbReference type="Pfam" id="PF09346"/>
    </source>
</evidence>
<dbReference type="Proteomes" id="UP000004080">
    <property type="component" value="Unassembled WGS sequence"/>
</dbReference>
<evidence type="ECO:0000313" key="2">
    <source>
        <dbReference type="EMBL" id="EIT83733.1"/>
    </source>
</evidence>
<accession>I8UA98</accession>
<dbReference type="InterPro" id="IPR018958">
    <property type="entry name" value="Knr4/Smi1-like_dom"/>
</dbReference>
<protein>
    <recommendedName>
        <fullName evidence="1">Knr4/Smi1-like domain-containing protein</fullName>
    </recommendedName>
</protein>
<dbReference type="Gene3D" id="3.40.1580.10">
    <property type="entry name" value="SMI1/KNR4-like"/>
    <property type="match status" value="1"/>
</dbReference>
<name>I8UA98_9BACL</name>
<reference evidence="2 3" key="1">
    <citation type="journal article" date="2012" name="J. Bacteriol.">
        <title>Genome of Bacillus macauensis ZFHKF-1, a Long-Chain-Forming Bacterium.</title>
        <authorList>
            <person name="Cai L."/>
            <person name="Zhang T."/>
        </authorList>
    </citation>
    <scope>NUCLEOTIDE SEQUENCE [LARGE SCALE GENOMIC DNA]</scope>
    <source>
        <strain evidence="2 3">ZFHKF-1</strain>
    </source>
</reference>
<dbReference type="InterPro" id="IPR037883">
    <property type="entry name" value="Knr4/Smi1-like_sf"/>
</dbReference>
<dbReference type="EMBL" id="AKKV01000051">
    <property type="protein sequence ID" value="EIT83733.1"/>
    <property type="molecule type" value="Genomic_DNA"/>
</dbReference>
<gene>
    <name evidence="2" type="ORF">A374_18975</name>
</gene>
<sequence>MFWIINSFDEQSGGYIVEAYEDYQPSLPEKVFPFGIDPAGNLICYDYSSSETNPFVVFWGIMKGHGRRKI</sequence>